<evidence type="ECO:0000313" key="2">
    <source>
        <dbReference type="Proteomes" id="UP001228113"/>
    </source>
</evidence>
<dbReference type="EMBL" id="AP027081">
    <property type="protein sequence ID" value="BDU75593.1"/>
    <property type="molecule type" value="Genomic_DNA"/>
</dbReference>
<dbReference type="KEGG" id="msea:METESE_05510"/>
<proteinExistence type="predicted"/>
<dbReference type="RefSeq" id="WP_243332060.1">
    <property type="nucleotide sequence ID" value="NZ_AP027081.1"/>
</dbReference>
<dbReference type="SUPFAM" id="SSF52172">
    <property type="entry name" value="CheY-like"/>
    <property type="match status" value="1"/>
</dbReference>
<evidence type="ECO:0000313" key="1">
    <source>
        <dbReference type="EMBL" id="BDU75593.1"/>
    </source>
</evidence>
<sequence length="387" mass="43039">MPSDFFQLDDAATIRMVFQRLCRAGGEISMRVEGREWSFPIFEEVEGRIVVGITSQERTRWNMRVGDHYRMTVFDRGRKFQGTVEIADFGVQDGSECAFIEQPRVLKGRDYRGVADFVPEKLFKAVFTSPSMDFCDARIRAMGGEGVQLPLYGTGAVKEGQLKPDTPTTLELSLDLEAKFVLAAMCDSMEEGVACLRFREKPDAQVLRDYRLWLNEAMIAQDRKDRELFQSRGIRADRSAGGVKRSAPTLQVLVEKDPLVLVVGEPPFSQRLGEALGRKYGVAGLDYARGEFKGLLGPLGVEGAAWGRVRLVIVHQRLRAMSGMELASRLLKDGPLPVPLLVAGTEEDAPLKRARAQAMGAADFVVVDPFRILSVLQSVDQAYRQSS</sequence>
<name>A0AA48KEM0_9BACT</name>
<keyword evidence="2" id="KW-1185">Reference proteome</keyword>
<gene>
    <name evidence="1" type="ORF">METESE_05510</name>
</gene>
<reference evidence="1" key="1">
    <citation type="journal article" date="2023" name="Int. J. Syst. Evol. Microbiol.">
        <title>Mesoterricola silvestris gen. nov., sp. nov., Mesoterricola sediminis sp. nov., Geothrix oryzae sp. nov., Geothrix edaphica sp. nov., Geothrix rubra sp. nov., and Geothrix limicola sp. nov., six novel members of Acidobacteriota isolated from soils.</title>
        <authorList>
            <person name="Itoh H."/>
            <person name="Sugisawa Y."/>
            <person name="Mise K."/>
            <person name="Xu Z."/>
            <person name="Kuniyasu M."/>
            <person name="Ushijima N."/>
            <person name="Kawano K."/>
            <person name="Kobayashi E."/>
            <person name="Shiratori Y."/>
            <person name="Masuda Y."/>
            <person name="Senoo K."/>
        </authorList>
    </citation>
    <scope>NUCLEOTIDE SEQUENCE</scope>
    <source>
        <strain evidence="1">W786</strain>
    </source>
</reference>
<organism evidence="1 2">
    <name type="scientific">Mesoterricola sediminis</name>
    <dbReference type="NCBI Taxonomy" id="2927980"/>
    <lineage>
        <taxon>Bacteria</taxon>
        <taxon>Pseudomonadati</taxon>
        <taxon>Acidobacteriota</taxon>
        <taxon>Holophagae</taxon>
        <taxon>Holophagales</taxon>
        <taxon>Holophagaceae</taxon>
        <taxon>Mesoterricola</taxon>
    </lineage>
</organism>
<accession>A0AA48KEM0</accession>
<dbReference type="Proteomes" id="UP001228113">
    <property type="component" value="Chromosome"/>
</dbReference>
<evidence type="ECO:0008006" key="3">
    <source>
        <dbReference type="Google" id="ProtNLM"/>
    </source>
</evidence>
<protein>
    <recommendedName>
        <fullName evidence="3">Response regulatory domain-containing protein</fullName>
    </recommendedName>
</protein>
<dbReference type="InterPro" id="IPR011006">
    <property type="entry name" value="CheY-like_superfamily"/>
</dbReference>
<dbReference type="AlphaFoldDB" id="A0AA48KEM0"/>